<dbReference type="InterPro" id="IPR013578">
    <property type="entry name" value="Peptidase_M16C_assoc"/>
</dbReference>
<dbReference type="PANTHER" id="PTHR43016:SF13">
    <property type="entry name" value="PRESEQUENCE PROTEASE, MITOCHONDRIAL"/>
    <property type="match status" value="1"/>
</dbReference>
<evidence type="ECO:0000259" key="1">
    <source>
        <dbReference type="SMART" id="SM01264"/>
    </source>
</evidence>
<dbReference type="Pfam" id="PF05193">
    <property type="entry name" value="Peptidase_M16_C"/>
    <property type="match status" value="1"/>
</dbReference>
<dbReference type="Pfam" id="PF00675">
    <property type="entry name" value="Peptidase_M16"/>
    <property type="match status" value="1"/>
</dbReference>
<gene>
    <name evidence="2" type="ORF">CE91St30_12770</name>
</gene>
<protein>
    <submittedName>
        <fullName evidence="2">Peptidase M16</fullName>
    </submittedName>
</protein>
<reference evidence="2 3" key="1">
    <citation type="submission" date="2022-01" db="EMBL/GenBank/DDBJ databases">
        <title>Novel bile acid biosynthetic pathways are enriched in the microbiome of centenarians.</title>
        <authorList>
            <person name="Sato Y."/>
            <person name="Atarashi K."/>
            <person name="Plichta R.D."/>
            <person name="Arai Y."/>
            <person name="Sasajima S."/>
            <person name="Kearney M.S."/>
            <person name="Suda W."/>
            <person name="Takeshita K."/>
            <person name="Sasaki T."/>
            <person name="Okamoto S."/>
            <person name="Skelly N.A."/>
            <person name="Okamura Y."/>
            <person name="Vlamakis H."/>
            <person name="Li Y."/>
            <person name="Tanoue T."/>
            <person name="Takei H."/>
            <person name="Nittono H."/>
            <person name="Narushima S."/>
            <person name="Irie J."/>
            <person name="Itoh H."/>
            <person name="Moriya K."/>
            <person name="Sugiura Y."/>
            <person name="Suematsu M."/>
            <person name="Moritoki N."/>
            <person name="Shibata S."/>
            <person name="Littman R.D."/>
            <person name="Fischbach A.M."/>
            <person name="Uwamino Y."/>
            <person name="Inoue T."/>
            <person name="Honda A."/>
            <person name="Hattori M."/>
            <person name="Murai T."/>
            <person name="Xavier J.R."/>
            <person name="Hirose N."/>
            <person name="Honda K."/>
        </authorList>
    </citation>
    <scope>NUCLEOTIDE SEQUENCE [LARGE SCALE GENOMIC DNA]</scope>
    <source>
        <strain evidence="2 3">CE91-St30</strain>
    </source>
</reference>
<dbReference type="SMART" id="SM01264">
    <property type="entry name" value="M16C_associated"/>
    <property type="match status" value="1"/>
</dbReference>
<evidence type="ECO:0000313" key="2">
    <source>
        <dbReference type="EMBL" id="BDE95944.1"/>
    </source>
</evidence>
<dbReference type="Pfam" id="PF08367">
    <property type="entry name" value="M16C_assoc"/>
    <property type="match status" value="1"/>
</dbReference>
<feature type="domain" description="Peptidase M16C associated" evidence="1">
    <location>
        <begin position="463"/>
        <end position="710"/>
    </location>
</feature>
<evidence type="ECO:0000313" key="3">
    <source>
        <dbReference type="Proteomes" id="UP001320544"/>
    </source>
</evidence>
<organism evidence="2 3">
    <name type="scientific">Raoultibacter timonensis</name>
    <dbReference type="NCBI Taxonomy" id="1907662"/>
    <lineage>
        <taxon>Bacteria</taxon>
        <taxon>Bacillati</taxon>
        <taxon>Actinomycetota</taxon>
        <taxon>Coriobacteriia</taxon>
        <taxon>Eggerthellales</taxon>
        <taxon>Eggerthellaceae</taxon>
        <taxon>Raoultibacter</taxon>
    </lineage>
</organism>
<name>A0ABM7WI46_9ACTN</name>
<dbReference type="InterPro" id="IPR011249">
    <property type="entry name" value="Metalloenz_LuxS/M16"/>
</dbReference>
<dbReference type="InterPro" id="IPR055130">
    <property type="entry name" value="PreP_C"/>
</dbReference>
<accession>A0ABM7WI46</accession>
<dbReference type="PANTHER" id="PTHR43016">
    <property type="entry name" value="PRESEQUENCE PROTEASE"/>
    <property type="match status" value="1"/>
</dbReference>
<dbReference type="Proteomes" id="UP001320544">
    <property type="component" value="Chromosome"/>
</dbReference>
<dbReference type="RefSeq" id="WP_244412200.1">
    <property type="nucleotide sequence ID" value="NZ_AP025564.1"/>
</dbReference>
<sequence>MAHSYSLSVDETLHGFTVESAQTLEEIDGNAYTLRHAKSKAKLLYLQNDDENKAFSIAFKTPPADSTGVFHILEHSVLCGSRKFPVKEPFVNLIKSSMQTFLNAMTFADKTMYPVASTNEQDLLNLMDVYMDAVLHPAIYEKRAIFEQEGWHYEIDGVDEPLKYNGVVYNEMKGALSDPDSVLYNALSAALFPDTAYAYESGGDPAVIPELTYEAFLDEHARHYRLDNSYIVLYGDMDIDRVLAFLDERYLNEEQPPAGEPNPLSPQAPVTNLGVIKKMETAPENACMGLGYVVGSSTDRLRVIATDILADVLLGSNEAPLKKALLKADIADDVDGYLIDAQLQPALFVMTKGSKPNTAEAFRQTVEDAARTIVAEGFDRERIEASMARAEFILRERDFGTADGVVLAMSAMAGWLYDDSMATDYIRFEDAFAELRERAAQGYFEDLLREIVLENDHKALAIVEPVETLDESCEEARLAAIKADMDEADIAAIMDEVARLRALQEEPDSPEALATLPLLTPDDIAEAPAEPAWERIDSTPLPCLYHEVPTRGIDYVFAYFDMNRLAFDDLPYATLLAMLLGKLDTSDHSAEELDKLTQTHLGSLRFFVDVYTSEEDPRTISPKFVIATSALSENIEHAVSLTCEIKNSTDFNDPDKIRDILTQTRIRMEQGYTTSGNSSALLRCSSYVSKTALLREQLSGVDFYRFLKGLLADFDASFDAVVERLVDVAARIFALDGTIVSFTGTPDDRDRFWELAGTLGLSPVENTVRLTVPEPHVKNEAFIVPADVCFAAKGYNAQLLDIPYEGSWQVAAKALSYDYLWNEVRVKGGAYGAGFRALRQGSMQFYSYRDPNLDETIARFDGAASWLATFDPDETEMRGYIISSVAGMDAPVKPRNMARRQDGDYFCDRPSGYREKTREQLLATEPADLRAHGEELARVTERDVRCAFGNRGIIEGSKADYDIVDLLG</sequence>
<dbReference type="InterPro" id="IPR011765">
    <property type="entry name" value="Pept_M16_N"/>
</dbReference>
<dbReference type="Pfam" id="PF22516">
    <property type="entry name" value="PreP_C"/>
    <property type="match status" value="1"/>
</dbReference>
<dbReference type="Gene3D" id="3.30.830.10">
    <property type="entry name" value="Metalloenzyme, LuxS/M16 peptidase-like"/>
    <property type="match status" value="4"/>
</dbReference>
<keyword evidence="3" id="KW-1185">Reference proteome</keyword>
<dbReference type="SUPFAM" id="SSF63411">
    <property type="entry name" value="LuxS/MPP-like metallohydrolase"/>
    <property type="match status" value="4"/>
</dbReference>
<proteinExistence type="predicted"/>
<dbReference type="InterPro" id="IPR007863">
    <property type="entry name" value="Peptidase_M16_C"/>
</dbReference>
<dbReference type="EMBL" id="AP025564">
    <property type="protein sequence ID" value="BDE95944.1"/>
    <property type="molecule type" value="Genomic_DNA"/>
</dbReference>